<dbReference type="AlphaFoldDB" id="A0A8D8YKJ7"/>
<proteinExistence type="predicted"/>
<organism evidence="2">
    <name type="scientific">Cacopsylla melanoneura</name>
    <dbReference type="NCBI Taxonomy" id="428564"/>
    <lineage>
        <taxon>Eukaryota</taxon>
        <taxon>Metazoa</taxon>
        <taxon>Ecdysozoa</taxon>
        <taxon>Arthropoda</taxon>
        <taxon>Hexapoda</taxon>
        <taxon>Insecta</taxon>
        <taxon>Pterygota</taxon>
        <taxon>Neoptera</taxon>
        <taxon>Paraneoptera</taxon>
        <taxon>Hemiptera</taxon>
        <taxon>Sternorrhyncha</taxon>
        <taxon>Psylloidea</taxon>
        <taxon>Psyllidae</taxon>
        <taxon>Psyllinae</taxon>
        <taxon>Cacopsylla</taxon>
    </lineage>
</organism>
<evidence type="ECO:0000313" key="2">
    <source>
        <dbReference type="EMBL" id="CAG6730547.1"/>
    </source>
</evidence>
<dbReference type="EMBL" id="HBUF01381674">
    <property type="protein sequence ID" value="CAG6730543.1"/>
    <property type="molecule type" value="Transcribed_RNA"/>
</dbReference>
<accession>A0A8D8YKJ7</accession>
<feature type="compositionally biased region" description="Polar residues" evidence="1">
    <location>
        <begin position="109"/>
        <end position="129"/>
    </location>
</feature>
<dbReference type="EMBL" id="HBUF01381676">
    <property type="protein sequence ID" value="CAG6730547.1"/>
    <property type="molecule type" value="Transcribed_RNA"/>
</dbReference>
<name>A0A8D8YKJ7_9HEMI</name>
<feature type="region of interest" description="Disordered" evidence="1">
    <location>
        <begin position="1"/>
        <end position="29"/>
    </location>
</feature>
<protein>
    <submittedName>
        <fullName evidence="2">Uncharacterized protein</fullName>
    </submittedName>
</protein>
<feature type="compositionally biased region" description="Gly residues" evidence="1">
    <location>
        <begin position="9"/>
        <end position="24"/>
    </location>
</feature>
<sequence>MKTQRGSVVGVGPGWCTGGTGSPGQGQERAVITGDTTERTLSMKLPTIPAHPVLPVLPILLIVKAQAPVPSTNPPSTHPPTSTDVSTSSRSASSTSSMISTSPNSSPTRTVLQVTLNGGVLSQDSSSPSPMDLQVVANGTAKFPEYKH</sequence>
<feature type="region of interest" description="Disordered" evidence="1">
    <location>
        <begin position="68"/>
        <end position="148"/>
    </location>
</feature>
<feature type="compositionally biased region" description="Low complexity" evidence="1">
    <location>
        <begin position="79"/>
        <end position="108"/>
    </location>
</feature>
<reference evidence="2" key="1">
    <citation type="submission" date="2021-05" db="EMBL/GenBank/DDBJ databases">
        <authorList>
            <person name="Alioto T."/>
            <person name="Alioto T."/>
            <person name="Gomez Garrido J."/>
        </authorList>
    </citation>
    <scope>NUCLEOTIDE SEQUENCE</scope>
</reference>
<evidence type="ECO:0000256" key="1">
    <source>
        <dbReference type="SAM" id="MobiDB-lite"/>
    </source>
</evidence>